<gene>
    <name evidence="8" type="primary">ccmA</name>
    <name evidence="8" type="ORF">ACFOEB_06875</name>
</gene>
<evidence type="ECO:0000256" key="3">
    <source>
        <dbReference type="ARBA" id="ARBA00022748"/>
    </source>
</evidence>
<dbReference type="NCBIfam" id="NF010061">
    <property type="entry name" value="PRK13538.1"/>
    <property type="match status" value="1"/>
</dbReference>
<proteinExistence type="predicted"/>
<reference evidence="9" key="1">
    <citation type="journal article" date="2019" name="Int. J. Syst. Evol. Microbiol.">
        <title>The Global Catalogue of Microorganisms (GCM) 10K type strain sequencing project: providing services to taxonomists for standard genome sequencing and annotation.</title>
        <authorList>
            <consortium name="The Broad Institute Genomics Platform"/>
            <consortium name="The Broad Institute Genome Sequencing Center for Infectious Disease"/>
            <person name="Wu L."/>
            <person name="Ma J."/>
        </authorList>
    </citation>
    <scope>NUCLEOTIDE SEQUENCE [LARGE SCALE GENOMIC DNA]</scope>
    <source>
        <strain evidence="9">KCTC 52141</strain>
    </source>
</reference>
<dbReference type="EMBL" id="JBHRTL010000006">
    <property type="protein sequence ID" value="MFC3154922.1"/>
    <property type="molecule type" value="Genomic_DNA"/>
</dbReference>
<sequence length="216" mass="23438">MSEPLLTLENLSCERDGRTLFSGVHYTCNRGTLLQIVGFNGAGKTTLLHTLAGLLPASSGTVLWRGQPANRQRQAFYQELLYLGHQVPVKPQLSVRENLLWLGALNTPATEAAIAEALAEVDLAGFEDSPSYALSAGQKRRVLLAQLYLSRATLWILDEPFTAIDKAGVQKLEAAMARHAAKGGVVLFTSHQPLAMAEFSTLDLSAYQTPQEFADA</sequence>
<dbReference type="PROSITE" id="PS50893">
    <property type="entry name" value="ABC_TRANSPORTER_2"/>
    <property type="match status" value="1"/>
</dbReference>
<evidence type="ECO:0000256" key="4">
    <source>
        <dbReference type="ARBA" id="ARBA00022840"/>
    </source>
</evidence>
<evidence type="ECO:0000256" key="5">
    <source>
        <dbReference type="ARBA" id="ARBA00022967"/>
    </source>
</evidence>
<evidence type="ECO:0000256" key="1">
    <source>
        <dbReference type="ARBA" id="ARBA00022448"/>
    </source>
</evidence>
<name>A0ABV7HMH3_9GAMM</name>
<dbReference type="InterPro" id="IPR005895">
    <property type="entry name" value="ABC_transptr_haem_export_CcmA"/>
</dbReference>
<dbReference type="SUPFAM" id="SSF52540">
    <property type="entry name" value="P-loop containing nucleoside triphosphate hydrolases"/>
    <property type="match status" value="1"/>
</dbReference>
<keyword evidence="9" id="KW-1185">Reference proteome</keyword>
<protein>
    <submittedName>
        <fullName evidence="8">Cytochrome c biogenesis heme-transporting ATPase CcmA</fullName>
    </submittedName>
</protein>
<keyword evidence="5" id="KW-1278">Translocase</keyword>
<evidence type="ECO:0000313" key="8">
    <source>
        <dbReference type="EMBL" id="MFC3154922.1"/>
    </source>
</evidence>
<dbReference type="PANTHER" id="PTHR43499:SF1">
    <property type="entry name" value="ABC TRANSPORTER I FAMILY MEMBER 1"/>
    <property type="match status" value="1"/>
</dbReference>
<dbReference type="Gene3D" id="3.40.50.300">
    <property type="entry name" value="P-loop containing nucleotide triphosphate hydrolases"/>
    <property type="match status" value="1"/>
</dbReference>
<evidence type="ECO:0000256" key="6">
    <source>
        <dbReference type="ARBA" id="ARBA00023136"/>
    </source>
</evidence>
<dbReference type="PANTHER" id="PTHR43499">
    <property type="entry name" value="ABC TRANSPORTER I FAMILY MEMBER 1"/>
    <property type="match status" value="1"/>
</dbReference>
<dbReference type="NCBIfam" id="TIGR01189">
    <property type="entry name" value="ccmA"/>
    <property type="match status" value="1"/>
</dbReference>
<evidence type="ECO:0000256" key="2">
    <source>
        <dbReference type="ARBA" id="ARBA00022741"/>
    </source>
</evidence>
<organism evidence="8 9">
    <name type="scientific">Gilvimarinus japonicus</name>
    <dbReference type="NCBI Taxonomy" id="1796469"/>
    <lineage>
        <taxon>Bacteria</taxon>
        <taxon>Pseudomonadati</taxon>
        <taxon>Pseudomonadota</taxon>
        <taxon>Gammaproteobacteria</taxon>
        <taxon>Cellvibrionales</taxon>
        <taxon>Cellvibrionaceae</taxon>
        <taxon>Gilvimarinus</taxon>
    </lineage>
</organism>
<comment type="caution">
    <text evidence="8">The sequence shown here is derived from an EMBL/GenBank/DDBJ whole genome shotgun (WGS) entry which is preliminary data.</text>
</comment>
<dbReference type="InterPro" id="IPR017871">
    <property type="entry name" value="ABC_transporter-like_CS"/>
</dbReference>
<dbReference type="InterPro" id="IPR003439">
    <property type="entry name" value="ABC_transporter-like_ATP-bd"/>
</dbReference>
<keyword evidence="2" id="KW-0547">Nucleotide-binding</keyword>
<dbReference type="PROSITE" id="PS00211">
    <property type="entry name" value="ABC_TRANSPORTER_1"/>
    <property type="match status" value="1"/>
</dbReference>
<evidence type="ECO:0000313" key="9">
    <source>
        <dbReference type="Proteomes" id="UP001595548"/>
    </source>
</evidence>
<dbReference type="SMART" id="SM00382">
    <property type="entry name" value="AAA"/>
    <property type="match status" value="1"/>
</dbReference>
<evidence type="ECO:0000259" key="7">
    <source>
        <dbReference type="PROSITE" id="PS50893"/>
    </source>
</evidence>
<dbReference type="Proteomes" id="UP001595548">
    <property type="component" value="Unassembled WGS sequence"/>
</dbReference>
<keyword evidence="3" id="KW-0201">Cytochrome c-type biogenesis</keyword>
<accession>A0ABV7HMH3</accession>
<keyword evidence="6" id="KW-0472">Membrane</keyword>
<keyword evidence="1" id="KW-0813">Transport</keyword>
<dbReference type="RefSeq" id="WP_382415397.1">
    <property type="nucleotide sequence ID" value="NZ_AP031500.1"/>
</dbReference>
<dbReference type="InterPro" id="IPR003593">
    <property type="entry name" value="AAA+_ATPase"/>
</dbReference>
<keyword evidence="4" id="KW-0067">ATP-binding</keyword>
<dbReference type="InterPro" id="IPR027417">
    <property type="entry name" value="P-loop_NTPase"/>
</dbReference>
<dbReference type="Pfam" id="PF00005">
    <property type="entry name" value="ABC_tran"/>
    <property type="match status" value="1"/>
</dbReference>
<feature type="domain" description="ABC transporter" evidence="7">
    <location>
        <begin position="6"/>
        <end position="216"/>
    </location>
</feature>